<dbReference type="RefSeq" id="WP_118238542.1">
    <property type="nucleotide sequence ID" value="NZ_QRZV01000001.1"/>
</dbReference>
<feature type="region of interest" description="Disordered" evidence="2">
    <location>
        <begin position="309"/>
        <end position="333"/>
    </location>
</feature>
<keyword evidence="1" id="KW-0175">Coiled coil</keyword>
<evidence type="ECO:0000256" key="1">
    <source>
        <dbReference type="SAM" id="Coils"/>
    </source>
</evidence>
<organism evidence="3 4">
    <name type="scientific">Bifidobacterium pseudolongum</name>
    <dbReference type="NCBI Taxonomy" id="1694"/>
    <lineage>
        <taxon>Bacteria</taxon>
        <taxon>Bacillati</taxon>
        <taxon>Actinomycetota</taxon>
        <taxon>Actinomycetes</taxon>
        <taxon>Bifidobacteriales</taxon>
        <taxon>Bifidobacteriaceae</taxon>
        <taxon>Bifidobacterium</taxon>
    </lineage>
</organism>
<accession>A0A395XJ28</accession>
<dbReference type="AlphaFoldDB" id="A0A395XJ28"/>
<proteinExistence type="predicted"/>
<evidence type="ECO:0000313" key="4">
    <source>
        <dbReference type="Proteomes" id="UP000265970"/>
    </source>
</evidence>
<reference evidence="3 4" key="1">
    <citation type="submission" date="2018-08" db="EMBL/GenBank/DDBJ databases">
        <title>A genome reference for cultivated species of the human gut microbiota.</title>
        <authorList>
            <person name="Zou Y."/>
            <person name="Xue W."/>
            <person name="Luo G."/>
        </authorList>
    </citation>
    <scope>NUCLEOTIDE SEQUENCE [LARGE SCALE GENOMIC DNA]</scope>
    <source>
        <strain evidence="3 4">AF13-3LB</strain>
    </source>
</reference>
<feature type="coiled-coil region" evidence="1">
    <location>
        <begin position="554"/>
        <end position="595"/>
    </location>
</feature>
<sequence>MARANANAHDAYDGKIIKDPFALLEFVNWLRRSTRDTACVLLSQDAHGDPHVPLDQVRKTVGSRAVTVVLDNAVQQSARNQLGIVNPHHGAVRIFPPGDAWCDDSSLVYCVLSALPPQEFLARIDDKLNALAAASRNKPAAAALRVSAPTPTPRYNAAAAARAKHHTEKPSLADVREDHKLFRIDAAYAPLCCNAILSPGRQYPCILVSLAPGGAEPYLNMPELLHEIESDAVVFEIADSQAEDWLREHLPPWARAYSGACRFFPPRNGSARTPSRLYRMYGHTDSPRVVGELAEAVWNTAYPGGYSVGGAGSPGEEDDAASAGENTGHAHAPQRALVSGVVEMVLGSAAYVRAEDERTPRKATMTELPRAIAETQPLETLLRKGQHVRGHAAGASEFEIVPEWSNPETALRAYVPGVTVAGRVTYVCEDMLKFMLYPALADSPAVEVVVRGPDLFAGTAVNANADMRPVFSRGATIALHIEERDAGEWLFSLPSPADTVIEPPSVLPEGPAWLPAADALAYLSRLHMHSTLADVPVESLLETVDSVPSAQTTIRAMHRQLTEAQGENRRLEQANEQLRAENADLTKRNREYEKSIGEANPLAVFSGRFASAREELDWQLRAQSLLQFTVEERERRPLAQWSYGSGFFDSLAECEHGDMSRWSLIRTMLLVLTGKETLNGLRQHQLRTGRGGDNPGRKDEHGNTIYRCNVHGQYRLHFTRDGAGHVTFLSVNTHDDLLL</sequence>
<dbReference type="Proteomes" id="UP000265970">
    <property type="component" value="Unassembled WGS sequence"/>
</dbReference>
<comment type="caution">
    <text evidence="3">The sequence shown here is derived from an EMBL/GenBank/DDBJ whole genome shotgun (WGS) entry which is preliminary data.</text>
</comment>
<evidence type="ECO:0000256" key="2">
    <source>
        <dbReference type="SAM" id="MobiDB-lite"/>
    </source>
</evidence>
<dbReference type="EMBL" id="QRZV01000001">
    <property type="protein sequence ID" value="RGW10815.1"/>
    <property type="molecule type" value="Genomic_DNA"/>
</dbReference>
<name>A0A395XJ28_9BIFI</name>
<gene>
    <name evidence="3" type="ORF">DWV92_00125</name>
</gene>
<evidence type="ECO:0000313" key="3">
    <source>
        <dbReference type="EMBL" id="RGW10815.1"/>
    </source>
</evidence>
<protein>
    <submittedName>
        <fullName evidence="3">Uncharacterized protein</fullName>
    </submittedName>
</protein>